<name>A0A6N2TGD1_9BACT</name>
<dbReference type="OrthoDB" id="200155at2"/>
<sequence length="149" mass="15704">MPSKTHQDILLMRWALFSVAGIILIVVLYSLGVTPAWAQALKGAMASAPFLLAADAPALSPGMGFLLCIALTLALVYDLILIRGTLRKTAVLAAFLLLLACFTPVLGLWGIFFNAVPCLLSAGSAGALAILWPQPSPGPHHSEHPPTHE</sequence>
<dbReference type="EMBL" id="CACRSS010000016">
    <property type="protein sequence ID" value="VYT04834.1"/>
    <property type="molecule type" value="Genomic_DNA"/>
</dbReference>
<protein>
    <submittedName>
        <fullName evidence="1">Uncharacterized protein</fullName>
    </submittedName>
</protein>
<gene>
    <name evidence="1" type="ORF">AMLFYP55_00405</name>
</gene>
<dbReference type="AlphaFoldDB" id="A0A6N2TGD1"/>
<dbReference type="GeneID" id="84022280"/>
<proteinExistence type="predicted"/>
<evidence type="ECO:0000313" key="1">
    <source>
        <dbReference type="EMBL" id="VYT04834.1"/>
    </source>
</evidence>
<organism evidence="1">
    <name type="scientific">Akkermansia muciniphila</name>
    <dbReference type="NCBI Taxonomy" id="239935"/>
    <lineage>
        <taxon>Bacteria</taxon>
        <taxon>Pseudomonadati</taxon>
        <taxon>Verrucomicrobiota</taxon>
        <taxon>Verrucomicrobiia</taxon>
        <taxon>Verrucomicrobiales</taxon>
        <taxon>Akkermansiaceae</taxon>
        <taxon>Akkermansia</taxon>
    </lineage>
</organism>
<accession>A0A6N2TGD1</accession>
<reference evidence="1" key="1">
    <citation type="submission" date="2019-11" db="EMBL/GenBank/DDBJ databases">
        <authorList>
            <person name="Feng L."/>
        </authorList>
    </citation>
    <scope>NUCLEOTIDE SEQUENCE</scope>
    <source>
        <strain evidence="1">AMuciniphilaLFYP55</strain>
    </source>
</reference>
<dbReference type="RefSeq" id="WP_102721009.1">
    <property type="nucleotide sequence ID" value="NZ_CACRSS010000016.1"/>
</dbReference>